<dbReference type="GO" id="GO:0005634">
    <property type="term" value="C:nucleus"/>
    <property type="evidence" value="ECO:0007669"/>
    <property type="project" value="InterPro"/>
</dbReference>
<dbReference type="STRING" id="4432.A0A1U8ASK3"/>
<dbReference type="GeneID" id="104603459"/>
<protein>
    <submittedName>
        <fullName evidence="2">Protein POLYCHOME</fullName>
    </submittedName>
</protein>
<dbReference type="GO" id="GO:0051783">
    <property type="term" value="P:regulation of nuclear division"/>
    <property type="evidence" value="ECO:0007669"/>
    <property type="project" value="InterPro"/>
</dbReference>
<dbReference type="RefSeq" id="XP_010265794.1">
    <property type="nucleotide sequence ID" value="XM_010267492.2"/>
</dbReference>
<dbReference type="Proteomes" id="UP000189703">
    <property type="component" value="Unplaced"/>
</dbReference>
<evidence type="ECO:0000313" key="1">
    <source>
        <dbReference type="Proteomes" id="UP000189703"/>
    </source>
</evidence>
<evidence type="ECO:0000313" key="2">
    <source>
        <dbReference type="RefSeq" id="XP_010265794.1"/>
    </source>
</evidence>
<dbReference type="PANTHER" id="PTHR35119">
    <property type="entry name" value="PROTEIN POLYCHOME"/>
    <property type="match status" value="1"/>
</dbReference>
<accession>A0A1U8ASK3</accession>
<dbReference type="OMA" id="AENDGQH"/>
<sequence length="304" mass="33033">MPESRDRLIRPDPTASLFVRRRSAADPLDMEQGGRLFGSPARISNGDGRVLFGSPLRFGDGGAANLFGSPSRLGSSDGRDFIGFPISRGTARLDALPERTARVGATVVSRGVNIGRAAYGTPRSANGRGRISHRSPLLGRQNTPAARSGRSRGRAATTPLPSWCPRRPLRDITSIIRAVERRNARLREAESQRLISPSPQELNIHDSNLPVSCSPLEHSLSVLSPNQVANKACPPPVGYLAKSLLGIDNQVAGGSDVLTPQKKLLNSIDQVEKVVMEEFRRLKRTPTAKKAERENKVRTLMAMR</sequence>
<organism evidence="1 2">
    <name type="scientific">Nelumbo nucifera</name>
    <name type="common">Sacred lotus</name>
    <dbReference type="NCBI Taxonomy" id="4432"/>
    <lineage>
        <taxon>Eukaryota</taxon>
        <taxon>Viridiplantae</taxon>
        <taxon>Streptophyta</taxon>
        <taxon>Embryophyta</taxon>
        <taxon>Tracheophyta</taxon>
        <taxon>Spermatophyta</taxon>
        <taxon>Magnoliopsida</taxon>
        <taxon>Proteales</taxon>
        <taxon>Nelumbonaceae</taxon>
        <taxon>Nelumbo</taxon>
    </lineage>
</organism>
<gene>
    <name evidence="2" type="primary">LOC104603459</name>
</gene>
<dbReference type="PANTHER" id="PTHR35119:SF1">
    <property type="entry name" value="PROTEIN POLYCHOME"/>
    <property type="match status" value="1"/>
</dbReference>
<dbReference type="KEGG" id="nnu:104603459"/>
<name>A0A1U8ASK3_NELNU</name>
<dbReference type="FunCoup" id="A0A1U8ASK3">
    <property type="interactions" value="691"/>
</dbReference>
<keyword evidence="1" id="KW-1185">Reference proteome</keyword>
<proteinExistence type="predicted"/>
<dbReference type="OrthoDB" id="1903812at2759"/>
<dbReference type="AlphaFoldDB" id="A0A1U8ASK3"/>
<dbReference type="InterPro" id="IPR034590">
    <property type="entry name" value="POLYCHOME/GIG1"/>
</dbReference>
<reference evidence="2" key="1">
    <citation type="submission" date="2025-08" db="UniProtKB">
        <authorList>
            <consortium name="RefSeq"/>
        </authorList>
    </citation>
    <scope>IDENTIFICATION</scope>
</reference>
<dbReference type="eggNOG" id="ENOG502RZ6Y">
    <property type="taxonomic scope" value="Eukaryota"/>
</dbReference>